<dbReference type="PANTHER" id="PTHR11076">
    <property type="entry name" value="DNA REPAIR POLYMERASE UMUC / TRANSFERASE FAMILY MEMBER"/>
    <property type="match status" value="1"/>
</dbReference>
<evidence type="ECO:0000256" key="5">
    <source>
        <dbReference type="ARBA" id="ARBA00023236"/>
    </source>
</evidence>
<dbReference type="EMBL" id="CABWKZ010000056">
    <property type="protein sequence ID" value="VXA58171.1"/>
    <property type="molecule type" value="Genomic_DNA"/>
</dbReference>
<keyword evidence="3" id="KW-0741">SOS mutagenesis</keyword>
<dbReference type="Gene3D" id="3.30.70.270">
    <property type="match status" value="1"/>
</dbReference>
<evidence type="ECO:0000256" key="3">
    <source>
        <dbReference type="ARBA" id="ARBA00023199"/>
    </source>
</evidence>
<dbReference type="InterPro" id="IPR050116">
    <property type="entry name" value="DNA_polymerase-Y"/>
</dbReference>
<dbReference type="Gene3D" id="3.30.1490.100">
    <property type="entry name" value="DNA polymerase, Y-family, little finger domain"/>
    <property type="match status" value="1"/>
</dbReference>
<evidence type="ECO:0000313" key="8">
    <source>
        <dbReference type="Proteomes" id="UP000430404"/>
    </source>
</evidence>
<feature type="domain" description="UmuC" evidence="6">
    <location>
        <begin position="8"/>
        <end position="197"/>
    </location>
</feature>
<dbReference type="AlphaFoldDB" id="A0A653KB00"/>
<accession>A0A653KB00</accession>
<dbReference type="PANTHER" id="PTHR11076:SF34">
    <property type="entry name" value="PROTEIN UMUC"/>
    <property type="match status" value="1"/>
</dbReference>
<dbReference type="Pfam" id="PF11799">
    <property type="entry name" value="IMS_C"/>
    <property type="match status" value="1"/>
</dbReference>
<evidence type="ECO:0000256" key="2">
    <source>
        <dbReference type="ARBA" id="ARBA00022763"/>
    </source>
</evidence>
<dbReference type="SUPFAM" id="SSF56672">
    <property type="entry name" value="DNA/RNA polymerases"/>
    <property type="match status" value="1"/>
</dbReference>
<dbReference type="Pfam" id="PF13438">
    <property type="entry name" value="DUF4113"/>
    <property type="match status" value="1"/>
</dbReference>
<organism evidence="7 8">
    <name type="scientific">Acinetobacter proteolyticus</name>
    <dbReference type="NCBI Taxonomy" id="1776741"/>
    <lineage>
        <taxon>Bacteria</taxon>
        <taxon>Pseudomonadati</taxon>
        <taxon>Pseudomonadota</taxon>
        <taxon>Gammaproteobacteria</taxon>
        <taxon>Moraxellales</taxon>
        <taxon>Moraxellaceae</taxon>
        <taxon>Acinetobacter</taxon>
    </lineage>
</organism>
<dbReference type="GO" id="GO:0003887">
    <property type="term" value="F:DNA-directed DNA polymerase activity"/>
    <property type="evidence" value="ECO:0007669"/>
    <property type="project" value="TreeGrafter"/>
</dbReference>
<dbReference type="InterPro" id="IPR036775">
    <property type="entry name" value="DNA_pol_Y-fam_lit_finger_sf"/>
</dbReference>
<name>A0A653KB00_9GAMM</name>
<evidence type="ECO:0000256" key="1">
    <source>
        <dbReference type="ARBA" id="ARBA00010945"/>
    </source>
</evidence>
<reference evidence="7 8" key="1">
    <citation type="submission" date="2019-10" db="EMBL/GenBank/DDBJ databases">
        <authorList>
            <person name="Karimi E."/>
        </authorList>
    </citation>
    <scope>NUCLEOTIDE SEQUENCE [LARGE SCALE GENOMIC DNA]</scope>
    <source>
        <strain evidence="7">Acinetobacter sp. 8BE</strain>
    </source>
</reference>
<dbReference type="RefSeq" id="WP_159724352.1">
    <property type="nucleotide sequence ID" value="NZ_LR732744.1"/>
</dbReference>
<dbReference type="GO" id="GO:0006281">
    <property type="term" value="P:DNA repair"/>
    <property type="evidence" value="ECO:0007669"/>
    <property type="project" value="UniProtKB-KW"/>
</dbReference>
<dbReference type="Pfam" id="PF00817">
    <property type="entry name" value="IMS"/>
    <property type="match status" value="1"/>
</dbReference>
<comment type="similarity">
    <text evidence="1">Belongs to the DNA polymerase type-Y family.</text>
</comment>
<keyword evidence="4" id="KW-0234">DNA repair</keyword>
<dbReference type="InterPro" id="IPR017961">
    <property type="entry name" value="DNA_pol_Y-fam_little_finger"/>
</dbReference>
<evidence type="ECO:0000259" key="6">
    <source>
        <dbReference type="PROSITE" id="PS50173"/>
    </source>
</evidence>
<sequence length="432" mass="49712">MSLPQRIFALIDVNNCYVSCERVFNPKLENRPVVVLSNNDGCVVSRSYEAKQLGIRMAVPMFQIEEIIQRHQVQVFSSNYALYAEMSRRFMNILASFVDPCEQEVYSIDECFLELTAYQHSYDLTEYAHQILDTVKNWLGLPCCIGIGYSKTQAKLANNLAKTHACFKSVCNLVAEDPCVIEDLLQQMPAGEVWGVGRKIRQRLEKMMIYSVMDLLQSDPKMMGKQFSVLMENTVKELQGMACLELEDVITDRQQVLSSRSFGQPIQEKSDLSGALTEFSLRAVERLRQQKLLCKAIGVSIRTNRFNKDQYYRPFTVVYLSDYSDDRLEIIKAVQQGLDRIYQTGHRYKKAEVILMDVIPQHRHAVDLFHDTDELIARQNLSVAFDDINKKFGRDCMTLGRLISPHGRAWQMTQNHKSPSYLTKWDEVLKVG</sequence>
<dbReference type="InterPro" id="IPR001126">
    <property type="entry name" value="UmuC"/>
</dbReference>
<dbReference type="PROSITE" id="PS50173">
    <property type="entry name" value="UMUC"/>
    <property type="match status" value="1"/>
</dbReference>
<dbReference type="Gene3D" id="3.40.1170.60">
    <property type="match status" value="1"/>
</dbReference>
<proteinExistence type="inferred from homology"/>
<dbReference type="GO" id="GO:0009432">
    <property type="term" value="P:SOS response"/>
    <property type="evidence" value="ECO:0007669"/>
    <property type="project" value="UniProtKB-KW"/>
</dbReference>
<protein>
    <recommendedName>
        <fullName evidence="6">UmuC domain-containing protein</fullName>
    </recommendedName>
</protein>
<dbReference type="InterPro" id="IPR043128">
    <property type="entry name" value="Rev_trsase/Diguanyl_cyclase"/>
</dbReference>
<dbReference type="Gene3D" id="1.10.150.20">
    <property type="entry name" value="5' to 3' exonuclease, C-terminal subdomain"/>
    <property type="match status" value="1"/>
</dbReference>
<dbReference type="InterPro" id="IPR043502">
    <property type="entry name" value="DNA/RNA_pol_sf"/>
</dbReference>
<dbReference type="GO" id="GO:0042276">
    <property type="term" value="P:error-prone translesion synthesis"/>
    <property type="evidence" value="ECO:0007669"/>
    <property type="project" value="TreeGrafter"/>
</dbReference>
<dbReference type="Proteomes" id="UP000430404">
    <property type="component" value="Unassembled WGS sequence"/>
</dbReference>
<dbReference type="CDD" id="cd01700">
    <property type="entry name" value="PolY_Pol_V_umuC"/>
    <property type="match status" value="1"/>
</dbReference>
<dbReference type="GO" id="GO:0003684">
    <property type="term" value="F:damaged DNA binding"/>
    <property type="evidence" value="ECO:0007669"/>
    <property type="project" value="InterPro"/>
</dbReference>
<keyword evidence="5" id="KW-0742">SOS response</keyword>
<gene>
    <name evidence="7" type="ORF">ACI8B_60013</name>
</gene>
<dbReference type="InterPro" id="IPR025188">
    <property type="entry name" value="DUF4113"/>
</dbReference>
<evidence type="ECO:0000256" key="4">
    <source>
        <dbReference type="ARBA" id="ARBA00023204"/>
    </source>
</evidence>
<dbReference type="GO" id="GO:0005829">
    <property type="term" value="C:cytosol"/>
    <property type="evidence" value="ECO:0007669"/>
    <property type="project" value="TreeGrafter"/>
</dbReference>
<keyword evidence="2" id="KW-0227">DNA damage</keyword>
<evidence type="ECO:0000313" key="7">
    <source>
        <dbReference type="EMBL" id="VXA58171.1"/>
    </source>
</evidence>